<accession>A0A8B7WKS6</accession>
<dbReference type="PANTHER" id="PTHR10574:SF406">
    <property type="entry name" value="LAMININ SUBUNIT ALPHA 5"/>
    <property type="match status" value="1"/>
</dbReference>
<dbReference type="InterPro" id="IPR002049">
    <property type="entry name" value="LE_dom"/>
</dbReference>
<dbReference type="SMART" id="SM00180">
    <property type="entry name" value="EGF_Lam"/>
    <property type="match status" value="2"/>
</dbReference>
<keyword evidence="7" id="KW-0175">Coiled coil</keyword>
<feature type="domain" description="Laminin EGF-like" evidence="8">
    <location>
        <begin position="42"/>
        <end position="88"/>
    </location>
</feature>
<dbReference type="CDD" id="cd00055">
    <property type="entry name" value="EGF_Lam"/>
    <property type="match status" value="2"/>
</dbReference>
<feature type="disulfide bond" evidence="6">
    <location>
        <begin position="44"/>
        <end position="61"/>
    </location>
</feature>
<evidence type="ECO:0000256" key="7">
    <source>
        <dbReference type="SAM" id="Coils"/>
    </source>
</evidence>
<name>A0A8B7WKS6_CASCN</name>
<evidence type="ECO:0000256" key="2">
    <source>
        <dbReference type="ARBA" id="ARBA00022737"/>
    </source>
</evidence>
<dbReference type="KEGG" id="ccan:109703355"/>
<dbReference type="GO" id="GO:0045995">
    <property type="term" value="P:regulation of embryonic development"/>
    <property type="evidence" value="ECO:0007669"/>
    <property type="project" value="InterPro"/>
</dbReference>
<dbReference type="InterPro" id="IPR050440">
    <property type="entry name" value="Laminin/Netrin_ECM"/>
</dbReference>
<protein>
    <submittedName>
        <fullName evidence="9">Laminin subunit alpha-1-like</fullName>
    </submittedName>
</protein>
<dbReference type="Gene3D" id="2.10.25.10">
    <property type="entry name" value="Laminin"/>
    <property type="match status" value="2"/>
</dbReference>
<dbReference type="RefSeq" id="XP_020044041.1">
    <property type="nucleotide sequence ID" value="XM_020188452.1"/>
</dbReference>
<dbReference type="AlphaFoldDB" id="A0A8B7WKS6"/>
<dbReference type="GO" id="GO:0031012">
    <property type="term" value="C:extracellular matrix"/>
    <property type="evidence" value="ECO:0007669"/>
    <property type="project" value="UniProtKB-ARBA"/>
</dbReference>
<dbReference type="OrthoDB" id="10011303at2759"/>
<evidence type="ECO:0000256" key="3">
    <source>
        <dbReference type="ARBA" id="ARBA00023157"/>
    </source>
</evidence>
<evidence type="ECO:0000259" key="8">
    <source>
        <dbReference type="PROSITE" id="PS50027"/>
    </source>
</evidence>
<dbReference type="GO" id="GO:0009888">
    <property type="term" value="P:tissue development"/>
    <property type="evidence" value="ECO:0007669"/>
    <property type="project" value="TreeGrafter"/>
</dbReference>
<keyword evidence="3 6" id="KW-1015">Disulfide bond</keyword>
<dbReference type="GO" id="GO:0009887">
    <property type="term" value="P:animal organ morphogenesis"/>
    <property type="evidence" value="ECO:0007669"/>
    <property type="project" value="TreeGrafter"/>
</dbReference>
<dbReference type="Pfam" id="PF06008">
    <property type="entry name" value="Laminin_I"/>
    <property type="match status" value="1"/>
</dbReference>
<proteinExistence type="predicted"/>
<dbReference type="PANTHER" id="PTHR10574">
    <property type="entry name" value="NETRIN/LAMININ-RELATED"/>
    <property type="match status" value="1"/>
</dbReference>
<keyword evidence="5 6" id="KW-0424">Laminin EGF-like domain</keyword>
<keyword evidence="4" id="KW-0325">Glycoprotein</keyword>
<keyword evidence="1" id="KW-0732">Signal</keyword>
<reference evidence="9" key="1">
    <citation type="submission" date="2025-08" db="UniProtKB">
        <authorList>
            <consortium name="RefSeq"/>
        </authorList>
    </citation>
    <scope>IDENTIFICATION</scope>
    <source>
        <tissue evidence="9">Leukocyte</tissue>
    </source>
</reference>
<dbReference type="Pfam" id="PF00053">
    <property type="entry name" value="EGF_laminin"/>
    <property type="match status" value="2"/>
</dbReference>
<gene>
    <name evidence="9" type="primary">LOC109703355</name>
</gene>
<evidence type="ECO:0000256" key="6">
    <source>
        <dbReference type="PROSITE-ProRule" id="PRU00460"/>
    </source>
</evidence>
<dbReference type="GO" id="GO:0030334">
    <property type="term" value="P:regulation of cell migration"/>
    <property type="evidence" value="ECO:0007669"/>
    <property type="project" value="InterPro"/>
</dbReference>
<evidence type="ECO:0000256" key="5">
    <source>
        <dbReference type="ARBA" id="ARBA00023292"/>
    </source>
</evidence>
<feature type="disulfide bond" evidence="6">
    <location>
        <begin position="42"/>
        <end position="54"/>
    </location>
</feature>
<feature type="coiled-coil region" evidence="7">
    <location>
        <begin position="242"/>
        <end position="308"/>
    </location>
</feature>
<comment type="caution">
    <text evidence="6">Lacks conserved residue(s) required for the propagation of feature annotation.</text>
</comment>
<dbReference type="GO" id="GO:0005102">
    <property type="term" value="F:signaling receptor binding"/>
    <property type="evidence" value="ECO:0007669"/>
    <property type="project" value="InterPro"/>
</dbReference>
<evidence type="ECO:0000313" key="9">
    <source>
        <dbReference type="RefSeq" id="XP_020044041.1"/>
    </source>
</evidence>
<feature type="disulfide bond" evidence="6">
    <location>
        <begin position="63"/>
        <end position="72"/>
    </location>
</feature>
<keyword evidence="2" id="KW-0677">Repeat</keyword>
<evidence type="ECO:0000256" key="1">
    <source>
        <dbReference type="ARBA" id="ARBA00022729"/>
    </source>
</evidence>
<dbReference type="PROSITE" id="PS50027">
    <property type="entry name" value="EGF_LAM_2"/>
    <property type="match status" value="1"/>
</dbReference>
<dbReference type="InterPro" id="IPR009254">
    <property type="entry name" value="Laminin_aI"/>
</dbReference>
<evidence type="ECO:0000256" key="4">
    <source>
        <dbReference type="ARBA" id="ARBA00023180"/>
    </source>
</evidence>
<dbReference type="SUPFAM" id="SSF57196">
    <property type="entry name" value="EGF/Laminin"/>
    <property type="match status" value="2"/>
</dbReference>
<organism evidence="9">
    <name type="scientific">Castor canadensis</name>
    <name type="common">American beaver</name>
    <dbReference type="NCBI Taxonomy" id="51338"/>
    <lineage>
        <taxon>Eukaryota</taxon>
        <taxon>Metazoa</taxon>
        <taxon>Chordata</taxon>
        <taxon>Craniata</taxon>
        <taxon>Vertebrata</taxon>
        <taxon>Euteleostomi</taxon>
        <taxon>Mammalia</taxon>
        <taxon>Eutheria</taxon>
        <taxon>Euarchontoglires</taxon>
        <taxon>Glires</taxon>
        <taxon>Rodentia</taxon>
        <taxon>Castorimorpha</taxon>
        <taxon>Castoridae</taxon>
        <taxon>Castor</taxon>
    </lineage>
</organism>
<dbReference type="FunFam" id="2.10.25.10:FF:000242">
    <property type="entry name" value="Laminin subunit alpha 1"/>
    <property type="match status" value="1"/>
</dbReference>
<sequence>MEGDSDFHCNACLLGYEGQYCERCSAGYHGHPQTLGGSCQKCDCSMQGSVHSDCDRTSGQCVCKPGATGLRCEECQPRHMLVESNCVSCDDECVGVLLDGLDGGTHAILSVNLSGVFPAPYGILSNLENQTKYFQESLLKEKIQKNQAEIHLEGVAEQTTSLQKELTRVLASSRRVNTATERILNESQDLAKFLERLQINVKEVLEKAVTLNRTMDEDFQLPNSTLQNMQQDISSLLEIIQKRNFTQLYQNATLELKAAEDLLSEIQKNFQKPQEELEVLTKSASCLLSEHSRELQAAKELLKEVEAKTQESSHLLLAVKANLREFSDGKLRVQEKQNLISELIAEGRGLVDAAVAHAEAAPSALAQLEHHRDELLLWAAKIRHHVDELVMQMSKRRALDLVHRAEDHATELQRQAGALVSALENVTHLPLDATSAAHVHSDIQSLVEQSEKLAGDALRTGNKTSLASTEGGRLHR</sequence>
<dbReference type="GO" id="GO:0030155">
    <property type="term" value="P:regulation of cell adhesion"/>
    <property type="evidence" value="ECO:0007669"/>
    <property type="project" value="InterPro"/>
</dbReference>